<evidence type="ECO:0000256" key="2">
    <source>
        <dbReference type="ARBA" id="ARBA00022801"/>
    </source>
</evidence>
<accession>A0A250WX06</accession>
<dbReference type="GO" id="GO:0007131">
    <property type="term" value="P:reciprocal meiotic recombination"/>
    <property type="evidence" value="ECO:0007669"/>
    <property type="project" value="TreeGrafter"/>
</dbReference>
<dbReference type="GO" id="GO:0005524">
    <property type="term" value="F:ATP binding"/>
    <property type="evidence" value="ECO:0007669"/>
    <property type="project" value="UniProtKB-KW"/>
</dbReference>
<dbReference type="GO" id="GO:0005634">
    <property type="term" value="C:nucleus"/>
    <property type="evidence" value="ECO:0007669"/>
    <property type="project" value="TreeGrafter"/>
</dbReference>
<evidence type="ECO:0000256" key="3">
    <source>
        <dbReference type="ARBA" id="ARBA00022806"/>
    </source>
</evidence>
<evidence type="ECO:0000259" key="6">
    <source>
        <dbReference type="PROSITE" id="PS51192"/>
    </source>
</evidence>
<feature type="region of interest" description="Disordered" evidence="5">
    <location>
        <begin position="823"/>
        <end position="883"/>
    </location>
</feature>
<dbReference type="PROSITE" id="PS51192">
    <property type="entry name" value="HELICASE_ATP_BIND_1"/>
    <property type="match status" value="1"/>
</dbReference>
<keyword evidence="2" id="KW-0378">Hydrolase</keyword>
<feature type="domain" description="Helicase ATP-binding" evidence="6">
    <location>
        <begin position="170"/>
        <end position="346"/>
    </location>
</feature>
<dbReference type="SMART" id="SM00487">
    <property type="entry name" value="DEXDc"/>
    <property type="match status" value="1"/>
</dbReference>
<dbReference type="Gene3D" id="1.20.120.850">
    <property type="entry name" value="SWI2/SNF2 ATPases, N-terminal domain"/>
    <property type="match status" value="1"/>
</dbReference>
<dbReference type="AlphaFoldDB" id="A0A250WX06"/>
<keyword evidence="1" id="KW-0547">Nucleotide-binding</keyword>
<keyword evidence="3" id="KW-0347">Helicase</keyword>
<keyword evidence="9" id="KW-1185">Reference proteome</keyword>
<dbReference type="PANTHER" id="PTHR45629">
    <property type="entry name" value="SNF2/RAD54 FAMILY MEMBER"/>
    <property type="match status" value="1"/>
</dbReference>
<gene>
    <name evidence="8" type="ORF">CEUSTIGMA_g2822.t1</name>
</gene>
<dbReference type="Gene3D" id="3.40.50.300">
    <property type="entry name" value="P-loop containing nucleotide triphosphate hydrolases"/>
    <property type="match status" value="1"/>
</dbReference>
<comment type="caution">
    <text evidence="8">The sequence shown here is derived from an EMBL/GenBank/DDBJ whole genome shotgun (WGS) entry which is preliminary data.</text>
</comment>
<dbReference type="InterPro" id="IPR027417">
    <property type="entry name" value="P-loop_NTPase"/>
</dbReference>
<dbReference type="InterPro" id="IPR014001">
    <property type="entry name" value="Helicase_ATP-bd"/>
</dbReference>
<dbReference type="GO" id="GO:0016787">
    <property type="term" value="F:hydrolase activity"/>
    <property type="evidence" value="ECO:0007669"/>
    <property type="project" value="UniProtKB-KW"/>
</dbReference>
<protein>
    <submittedName>
        <fullName evidence="8">Uncharacterized protein</fullName>
    </submittedName>
</protein>
<dbReference type="CDD" id="cd18004">
    <property type="entry name" value="DEXHc_RAD54"/>
    <property type="match status" value="1"/>
</dbReference>
<organism evidence="8 9">
    <name type="scientific">Chlamydomonas eustigma</name>
    <dbReference type="NCBI Taxonomy" id="1157962"/>
    <lineage>
        <taxon>Eukaryota</taxon>
        <taxon>Viridiplantae</taxon>
        <taxon>Chlorophyta</taxon>
        <taxon>core chlorophytes</taxon>
        <taxon>Chlorophyceae</taxon>
        <taxon>CS clade</taxon>
        <taxon>Chlamydomonadales</taxon>
        <taxon>Chlamydomonadaceae</taxon>
        <taxon>Chlamydomonas</taxon>
    </lineage>
</organism>
<dbReference type="InterPro" id="IPR049730">
    <property type="entry name" value="SNF2/RAD54-like_C"/>
</dbReference>
<feature type="region of interest" description="Disordered" evidence="5">
    <location>
        <begin position="907"/>
        <end position="943"/>
    </location>
</feature>
<feature type="compositionally biased region" description="Polar residues" evidence="5">
    <location>
        <begin position="873"/>
        <end position="882"/>
    </location>
</feature>
<dbReference type="FunFam" id="3.40.50.300:FF:000332">
    <property type="entry name" value="DNA repair and recombination protein RAD54-like"/>
    <property type="match status" value="1"/>
</dbReference>
<proteinExistence type="predicted"/>
<dbReference type="PANTHER" id="PTHR45629:SF7">
    <property type="entry name" value="DNA EXCISION REPAIR PROTEIN ERCC-6-RELATED"/>
    <property type="match status" value="1"/>
</dbReference>
<dbReference type="GO" id="GO:0045003">
    <property type="term" value="P:double-strand break repair via synthesis-dependent strand annealing"/>
    <property type="evidence" value="ECO:0007669"/>
    <property type="project" value="TreeGrafter"/>
</dbReference>
<dbReference type="InterPro" id="IPR001650">
    <property type="entry name" value="Helicase_C-like"/>
</dbReference>
<dbReference type="SUPFAM" id="SSF52540">
    <property type="entry name" value="P-loop containing nucleoside triphosphate hydrolases"/>
    <property type="match status" value="2"/>
</dbReference>
<evidence type="ECO:0000256" key="5">
    <source>
        <dbReference type="SAM" id="MobiDB-lite"/>
    </source>
</evidence>
<feature type="compositionally biased region" description="Basic and acidic residues" evidence="5">
    <location>
        <begin position="927"/>
        <end position="943"/>
    </location>
</feature>
<dbReference type="InterPro" id="IPR050496">
    <property type="entry name" value="SNF2_RAD54_helicase_repair"/>
</dbReference>
<dbReference type="InterPro" id="IPR038718">
    <property type="entry name" value="SNF2-like_sf"/>
</dbReference>
<dbReference type="Pfam" id="PF00271">
    <property type="entry name" value="Helicase_C"/>
    <property type="match status" value="1"/>
</dbReference>
<name>A0A250WX06_9CHLO</name>
<dbReference type="InterPro" id="IPR000330">
    <property type="entry name" value="SNF2_N"/>
</dbReference>
<dbReference type="FunFam" id="3.40.50.10810:FF:000021">
    <property type="entry name" value="DNA repair and recombination protein RAD54"/>
    <property type="match status" value="1"/>
</dbReference>
<dbReference type="Proteomes" id="UP000232323">
    <property type="component" value="Unassembled WGS sequence"/>
</dbReference>
<sequence>MSISDVKVNQLVEEEDLITAEEVERIRAENVKALVSNSLQTERLPVMSKFLTLHENGERKLKRPFLSPVPGAPAVSQAMKQKLAARKMFVPWGENKPLLLRRPTLPEFEHVPDVPLEVVESLPEGIEPLLLWSPPPDIEGAPIFVDNMLVRWLRPHQREGVAFMFECVTGQRLEGGQGCILADDMGLGKTLQGITLLWTLVQNGHQSLGGSPIAHRAIIVCPTSLVSNWDSECTKWLKGRLTTMALCEASRDDVLSGIDSFLRPANLIKVLIISYETFRLHAERLQVPGACDLLICDEAHRLKNDATLTNKALGALPCKRRVLLSGTPLQNHLDEFYAMVDFCNPGVLGTPQQFRRTYEAPILAGREPGASPEIEAQGQTRSAELSALVNVFILRRTNALLSQHLPPKVIEVVCCRLTALQQLLYDHFLHSKATRKLLNGKGTAGVLSAITSLKKLCNHPKLIYDMVHSSAYPDKSAGESEKELDAGFKNVEELFPPGVFDCGRSGRGGMALGWELLSGKMAVLSRMLQALRTDTRDRIVVVSNYTQTLDLVSQLCRERQYPFLRLDGSTSISKREKLVKAFNDPLDNQFVFLLSSKAGGCGLNLIGGNRLILFDPDWNPATDKQAAARVWRDGQKKHVYVYRFLSTGSIEEKIFQRQLSKEGLQSLVSKNGKATAAVMSAEELRELFTLDRLTLSNTYDSMCQHQQMPDGLIEALLGNGAGQEHDVASATAAGSDYALGSCCKGGAQDTSERLQESASSSSLQMQLQALAIAKKQEGSPSEDDLQGWGHHSNVCTVPDLIMQRVAGEDVSFIFTCEIAGKLPEPQPNAPEASRPPPRPLGNLHLRRSAPRGDPHSTVNAIPATPSDIELENQHPNDISTNTKKSEPLKVHEHNLLSHKAAFASKAYGDGSGHASGDSSKENLLLKSDGRRGNDVSQRAMDDRGNKKLRAVKTIVEILDDSDVSDDFQ</sequence>
<dbReference type="Pfam" id="PF00176">
    <property type="entry name" value="SNF2-rel_dom"/>
    <property type="match status" value="1"/>
</dbReference>
<keyword evidence="4" id="KW-0067">ATP-binding</keyword>
<dbReference type="SMART" id="SM00490">
    <property type="entry name" value="HELICc"/>
    <property type="match status" value="1"/>
</dbReference>
<dbReference type="OrthoDB" id="413460at2759"/>
<dbReference type="PROSITE" id="PS51194">
    <property type="entry name" value="HELICASE_CTER"/>
    <property type="match status" value="1"/>
</dbReference>
<reference evidence="8 9" key="1">
    <citation type="submission" date="2017-08" db="EMBL/GenBank/DDBJ databases">
        <title>Acidophilic green algal genome provides insights into adaptation to an acidic environment.</title>
        <authorList>
            <person name="Hirooka S."/>
            <person name="Hirose Y."/>
            <person name="Kanesaki Y."/>
            <person name="Higuchi S."/>
            <person name="Fujiwara T."/>
            <person name="Onuma R."/>
            <person name="Era A."/>
            <person name="Ohbayashi R."/>
            <person name="Uzuka A."/>
            <person name="Nozaki H."/>
            <person name="Yoshikawa H."/>
            <person name="Miyagishima S.Y."/>
        </authorList>
    </citation>
    <scope>NUCLEOTIDE SEQUENCE [LARGE SCALE GENOMIC DNA]</scope>
    <source>
        <strain evidence="8 9">NIES-2499</strain>
    </source>
</reference>
<feature type="domain" description="Helicase C-terminal" evidence="7">
    <location>
        <begin position="523"/>
        <end position="685"/>
    </location>
</feature>
<dbReference type="EMBL" id="BEGY01000012">
    <property type="protein sequence ID" value="GAX75378.1"/>
    <property type="molecule type" value="Genomic_DNA"/>
</dbReference>
<evidence type="ECO:0000313" key="9">
    <source>
        <dbReference type="Proteomes" id="UP000232323"/>
    </source>
</evidence>
<evidence type="ECO:0000256" key="1">
    <source>
        <dbReference type="ARBA" id="ARBA00022741"/>
    </source>
</evidence>
<evidence type="ECO:0000259" key="7">
    <source>
        <dbReference type="PROSITE" id="PS51194"/>
    </source>
</evidence>
<evidence type="ECO:0000256" key="4">
    <source>
        <dbReference type="ARBA" id="ARBA00022840"/>
    </source>
</evidence>
<dbReference type="GO" id="GO:0015616">
    <property type="term" value="F:DNA translocase activity"/>
    <property type="evidence" value="ECO:0007669"/>
    <property type="project" value="TreeGrafter"/>
</dbReference>
<dbReference type="CDD" id="cd18793">
    <property type="entry name" value="SF2_C_SNF"/>
    <property type="match status" value="1"/>
</dbReference>
<feature type="compositionally biased region" description="Pro residues" evidence="5">
    <location>
        <begin position="824"/>
        <end position="839"/>
    </location>
</feature>
<dbReference type="Gene3D" id="3.40.50.10810">
    <property type="entry name" value="Tandem AAA-ATPase domain"/>
    <property type="match status" value="1"/>
</dbReference>
<dbReference type="GO" id="GO:0004386">
    <property type="term" value="F:helicase activity"/>
    <property type="evidence" value="ECO:0007669"/>
    <property type="project" value="UniProtKB-KW"/>
</dbReference>
<dbReference type="STRING" id="1157962.A0A250WX06"/>
<evidence type="ECO:0000313" key="8">
    <source>
        <dbReference type="EMBL" id="GAX75378.1"/>
    </source>
</evidence>